<keyword evidence="2" id="KW-1185">Reference proteome</keyword>
<sequence length="80" mass="9043">MFLVTLGQGWSKSAVWGTIKHSTETISRKFDEVLNCVVAIYSKYLPPQNASDTSTPESSEHTMDRFRDDLARAIYLSRST</sequence>
<dbReference type="AlphaFoldDB" id="A0A5J9SI31"/>
<protein>
    <submittedName>
        <fullName evidence="1">Uncharacterized protein</fullName>
    </submittedName>
</protein>
<proteinExistence type="predicted"/>
<evidence type="ECO:0000313" key="2">
    <source>
        <dbReference type="Proteomes" id="UP000324897"/>
    </source>
</evidence>
<dbReference type="Gramene" id="TVT97915">
    <property type="protein sequence ID" value="TVT97915"/>
    <property type="gene ID" value="EJB05_56841"/>
</dbReference>
<accession>A0A5J9SI31</accession>
<reference evidence="1 2" key="1">
    <citation type="journal article" date="2019" name="Sci. Rep.">
        <title>A high-quality genome of Eragrostis curvula grass provides insights into Poaceae evolution and supports new strategies to enhance forage quality.</title>
        <authorList>
            <person name="Carballo J."/>
            <person name="Santos B.A.C.M."/>
            <person name="Zappacosta D."/>
            <person name="Garbus I."/>
            <person name="Selva J.P."/>
            <person name="Gallo C.A."/>
            <person name="Diaz A."/>
            <person name="Albertini E."/>
            <person name="Caccamo M."/>
            <person name="Echenique V."/>
        </authorList>
    </citation>
    <scope>NUCLEOTIDE SEQUENCE [LARGE SCALE GENOMIC DNA]</scope>
    <source>
        <strain evidence="2">cv. Victoria</strain>
        <tissue evidence="1">Leaf</tissue>
    </source>
</reference>
<feature type="non-terminal residue" evidence="1">
    <location>
        <position position="1"/>
    </location>
</feature>
<evidence type="ECO:0000313" key="1">
    <source>
        <dbReference type="EMBL" id="TVT97915.1"/>
    </source>
</evidence>
<comment type="caution">
    <text evidence="1">The sequence shown here is derived from an EMBL/GenBank/DDBJ whole genome shotgun (WGS) entry which is preliminary data.</text>
</comment>
<organism evidence="1 2">
    <name type="scientific">Eragrostis curvula</name>
    <name type="common">weeping love grass</name>
    <dbReference type="NCBI Taxonomy" id="38414"/>
    <lineage>
        <taxon>Eukaryota</taxon>
        <taxon>Viridiplantae</taxon>
        <taxon>Streptophyta</taxon>
        <taxon>Embryophyta</taxon>
        <taxon>Tracheophyta</taxon>
        <taxon>Spermatophyta</taxon>
        <taxon>Magnoliopsida</taxon>
        <taxon>Liliopsida</taxon>
        <taxon>Poales</taxon>
        <taxon>Poaceae</taxon>
        <taxon>PACMAD clade</taxon>
        <taxon>Chloridoideae</taxon>
        <taxon>Eragrostideae</taxon>
        <taxon>Eragrostidinae</taxon>
        <taxon>Eragrostis</taxon>
    </lineage>
</organism>
<dbReference type="EMBL" id="RWGY01000923">
    <property type="protein sequence ID" value="TVT97915.1"/>
    <property type="molecule type" value="Genomic_DNA"/>
</dbReference>
<gene>
    <name evidence="1" type="ORF">EJB05_56841</name>
</gene>
<dbReference type="Proteomes" id="UP000324897">
    <property type="component" value="Unassembled WGS sequence"/>
</dbReference>
<name>A0A5J9SI31_9POAL</name>